<protein>
    <submittedName>
        <fullName evidence="2">(Perigord truffle) hypothetical protein</fullName>
    </submittedName>
</protein>
<dbReference type="Proteomes" id="UP000006911">
    <property type="component" value="Unassembled WGS sequence"/>
</dbReference>
<dbReference type="HOGENOM" id="CLU_2147700_0_0_1"/>
<proteinExistence type="predicted"/>
<dbReference type="RefSeq" id="XP_002838774.1">
    <property type="nucleotide sequence ID" value="XM_002838728.1"/>
</dbReference>
<accession>D5GEM2</accession>
<name>D5GEM2_TUBMM</name>
<reference evidence="2 3" key="1">
    <citation type="journal article" date="2010" name="Nature">
        <title>Perigord black truffle genome uncovers evolutionary origins and mechanisms of symbiosis.</title>
        <authorList>
            <person name="Martin F."/>
            <person name="Kohler A."/>
            <person name="Murat C."/>
            <person name="Balestrini R."/>
            <person name="Coutinho P.M."/>
            <person name="Jaillon O."/>
            <person name="Montanini B."/>
            <person name="Morin E."/>
            <person name="Noel B."/>
            <person name="Percudani R."/>
            <person name="Porcel B."/>
            <person name="Rubini A."/>
            <person name="Amicucci A."/>
            <person name="Amselem J."/>
            <person name="Anthouard V."/>
            <person name="Arcioni S."/>
            <person name="Artiguenave F."/>
            <person name="Aury J.M."/>
            <person name="Ballario P."/>
            <person name="Bolchi A."/>
            <person name="Brenna A."/>
            <person name="Brun A."/>
            <person name="Buee M."/>
            <person name="Cantarel B."/>
            <person name="Chevalier G."/>
            <person name="Couloux A."/>
            <person name="Da Silva C."/>
            <person name="Denoeud F."/>
            <person name="Duplessis S."/>
            <person name="Ghignone S."/>
            <person name="Hilselberger B."/>
            <person name="Iotti M."/>
            <person name="Marcais B."/>
            <person name="Mello A."/>
            <person name="Miranda M."/>
            <person name="Pacioni G."/>
            <person name="Quesneville H."/>
            <person name="Riccioni C."/>
            <person name="Ruotolo R."/>
            <person name="Splivallo R."/>
            <person name="Stocchi V."/>
            <person name="Tisserant E."/>
            <person name="Viscomi A.R."/>
            <person name="Zambonelli A."/>
            <person name="Zampieri E."/>
            <person name="Henrissat B."/>
            <person name="Lebrun M.H."/>
            <person name="Paolocci F."/>
            <person name="Bonfante P."/>
            <person name="Ottonello S."/>
            <person name="Wincker P."/>
        </authorList>
    </citation>
    <scope>NUCLEOTIDE SEQUENCE [LARGE SCALE GENOMIC DNA]</scope>
    <source>
        <strain evidence="2 3">Mel28</strain>
    </source>
</reference>
<dbReference type="KEGG" id="tml:GSTUM_00006559001"/>
<dbReference type="EMBL" id="FN430175">
    <property type="protein sequence ID" value="CAZ82965.1"/>
    <property type="molecule type" value="Genomic_DNA"/>
</dbReference>
<keyword evidence="1" id="KW-0812">Transmembrane</keyword>
<sequence length="112" mass="12652">MGKRANLIQAVPITAGVYLNERIAPYTNQYNRDSDNEALGALSVLLPRVFHPRPGALKTPRCQERPAKGQEVGREKVWGMTFSCKIVFFFLLCVYLDSSRGWNGSDAIYRLM</sequence>
<dbReference type="InParanoid" id="D5GEM2"/>
<evidence type="ECO:0000256" key="1">
    <source>
        <dbReference type="SAM" id="Phobius"/>
    </source>
</evidence>
<feature type="transmembrane region" description="Helical" evidence="1">
    <location>
        <begin position="77"/>
        <end position="96"/>
    </location>
</feature>
<keyword evidence="1" id="KW-0472">Membrane</keyword>
<keyword evidence="1" id="KW-1133">Transmembrane helix</keyword>
<dbReference type="GeneID" id="9184774"/>
<evidence type="ECO:0000313" key="3">
    <source>
        <dbReference type="Proteomes" id="UP000006911"/>
    </source>
</evidence>
<organism evidence="2 3">
    <name type="scientific">Tuber melanosporum (strain Mel28)</name>
    <name type="common">Perigord black truffle</name>
    <dbReference type="NCBI Taxonomy" id="656061"/>
    <lineage>
        <taxon>Eukaryota</taxon>
        <taxon>Fungi</taxon>
        <taxon>Dikarya</taxon>
        <taxon>Ascomycota</taxon>
        <taxon>Pezizomycotina</taxon>
        <taxon>Pezizomycetes</taxon>
        <taxon>Pezizales</taxon>
        <taxon>Tuberaceae</taxon>
        <taxon>Tuber</taxon>
    </lineage>
</organism>
<keyword evidence="3" id="KW-1185">Reference proteome</keyword>
<gene>
    <name evidence="2" type="ORF">GSTUM_00006559001</name>
</gene>
<dbReference type="AlphaFoldDB" id="D5GEM2"/>
<evidence type="ECO:0000313" key="2">
    <source>
        <dbReference type="EMBL" id="CAZ82965.1"/>
    </source>
</evidence>